<dbReference type="RefSeq" id="WP_264035750.1">
    <property type="nucleotide sequence ID" value="NZ_BAABGF010000016.1"/>
</dbReference>
<keyword evidence="3 6" id="KW-0028">Amino-acid biosynthesis</keyword>
<dbReference type="InterPro" id="IPR015422">
    <property type="entry name" value="PyrdxlP-dep_Trfase_small"/>
</dbReference>
<sequence>MSESEAIKQRWEAVMMNNYGTPPLALASGDGVVVTDVDGNTYLDLLGGIAVNVLGHRHPAVIEAVTRQMTTLGHTSNLYASEPGIALAEELAALLGSDKTGAPPRVFFCNSGTEANEVAFKLSRLTGRTKLVAAQGGFHGRTMGALALTGQPSKRAPFEPLPGYVTHVPYGDTEALAAAVDDATAAVFLEPIMGEGGVVVPPEGYLTAAREITARHGALLVLDEVQTGMGRTGAFFAHQHDGITPDVVTMAKGLGGGLPIGACLAVGRAADLMAPGLHGSTFGGNPICAAAARAVLRVIADEDLVRHADVLGKSVRHGIESLNHPLIDHVRGRGLLQGMVLTAPRAKEAENAAREAGFLVNAAAPEVIRLAPPLIVTEAQLETFVAALPGILDRAAE</sequence>
<comment type="pathway">
    <text evidence="6">Amino-acid biosynthesis; L-arginine biosynthesis; N(2)-acetyl-L-ornithine from L-glutamate: step 4/4.</text>
</comment>
<evidence type="ECO:0000256" key="2">
    <source>
        <dbReference type="ARBA" id="ARBA00022576"/>
    </source>
</evidence>
<name>A0ABP8REJ1_9MYCO</name>
<feature type="binding site" evidence="6">
    <location>
        <begin position="112"/>
        <end position="113"/>
    </location>
    <ligand>
        <name>pyridoxal 5'-phosphate</name>
        <dbReference type="ChEBI" id="CHEBI:597326"/>
    </ligand>
</feature>
<accession>A0ABP8REJ1</accession>
<dbReference type="InterPro" id="IPR049704">
    <property type="entry name" value="Aminotrans_3_PPA_site"/>
</dbReference>
<dbReference type="InterPro" id="IPR050103">
    <property type="entry name" value="Class-III_PLP-dep_AT"/>
</dbReference>
<dbReference type="PIRSF" id="PIRSF000521">
    <property type="entry name" value="Transaminase_4ab_Lys_Orn"/>
    <property type="match status" value="1"/>
</dbReference>
<dbReference type="InterPro" id="IPR015421">
    <property type="entry name" value="PyrdxlP-dep_Trfase_major"/>
</dbReference>
<reference evidence="8" key="1">
    <citation type="journal article" date="2019" name="Int. J. Syst. Evol. Microbiol.">
        <title>The Global Catalogue of Microorganisms (GCM) 10K type strain sequencing project: providing services to taxonomists for standard genome sequencing and annotation.</title>
        <authorList>
            <consortium name="The Broad Institute Genomics Platform"/>
            <consortium name="The Broad Institute Genome Sequencing Center for Infectious Disease"/>
            <person name="Wu L."/>
            <person name="Ma J."/>
        </authorList>
    </citation>
    <scope>NUCLEOTIDE SEQUENCE [LARGE SCALE GENOMIC DNA]</scope>
    <source>
        <strain evidence="8">JCM 17782</strain>
    </source>
</reference>
<keyword evidence="2 6" id="KW-0032">Aminotransferase</keyword>
<dbReference type="HAMAP" id="MF_01107">
    <property type="entry name" value="ArgD_aminotrans_3"/>
    <property type="match status" value="1"/>
</dbReference>
<dbReference type="PROSITE" id="PS00600">
    <property type="entry name" value="AA_TRANSFER_CLASS_3"/>
    <property type="match status" value="1"/>
</dbReference>
<feature type="binding site" evidence="6">
    <location>
        <position position="141"/>
    </location>
    <ligand>
        <name>N(2)-acetyl-L-ornithine</name>
        <dbReference type="ChEBI" id="CHEBI:57805"/>
    </ligand>
</feature>
<dbReference type="InterPro" id="IPR004636">
    <property type="entry name" value="AcOrn/SuccOrn_fam"/>
</dbReference>
<feature type="binding site" evidence="6">
    <location>
        <position position="280"/>
    </location>
    <ligand>
        <name>N(2)-acetyl-L-ornithine</name>
        <dbReference type="ChEBI" id="CHEBI:57805"/>
    </ligand>
</feature>
<comment type="cofactor">
    <cofactor evidence="6">
        <name>pyridoxal 5'-phosphate</name>
        <dbReference type="ChEBI" id="CHEBI:597326"/>
    </cofactor>
    <text evidence="6">Binds 1 pyridoxal phosphate per subunit.</text>
</comment>
<evidence type="ECO:0000256" key="1">
    <source>
        <dbReference type="ARBA" id="ARBA00022571"/>
    </source>
</evidence>
<keyword evidence="6" id="KW-0963">Cytoplasm</keyword>
<protein>
    <recommendedName>
        <fullName evidence="6">Acetylornithine aminotransferase</fullName>
        <shortName evidence="6">ACOAT</shortName>
        <ecNumber evidence="6">2.6.1.11</ecNumber>
    </recommendedName>
</protein>
<feature type="modified residue" description="N6-(pyridoxal phosphate)lysine" evidence="6">
    <location>
        <position position="252"/>
    </location>
</feature>
<dbReference type="PANTHER" id="PTHR11986">
    <property type="entry name" value="AMINOTRANSFERASE CLASS III"/>
    <property type="match status" value="1"/>
</dbReference>
<feature type="binding site" evidence="6">
    <location>
        <position position="138"/>
    </location>
    <ligand>
        <name>pyridoxal 5'-phosphate</name>
        <dbReference type="ChEBI" id="CHEBI:597326"/>
    </ligand>
</feature>
<dbReference type="CDD" id="cd00610">
    <property type="entry name" value="OAT_like"/>
    <property type="match status" value="1"/>
</dbReference>
<dbReference type="InterPro" id="IPR015424">
    <property type="entry name" value="PyrdxlP-dep_Trfase"/>
</dbReference>
<evidence type="ECO:0000256" key="4">
    <source>
        <dbReference type="ARBA" id="ARBA00022679"/>
    </source>
</evidence>
<dbReference type="SUPFAM" id="SSF53383">
    <property type="entry name" value="PLP-dependent transferases"/>
    <property type="match status" value="1"/>
</dbReference>
<dbReference type="Pfam" id="PF00202">
    <property type="entry name" value="Aminotran_3"/>
    <property type="match status" value="1"/>
</dbReference>
<comment type="similarity">
    <text evidence="6">Belongs to the class-III pyridoxal-phosphate-dependent aminotransferase family. ArgD subfamily.</text>
</comment>
<dbReference type="Gene3D" id="3.90.1150.10">
    <property type="entry name" value="Aspartate Aminotransferase, domain 1"/>
    <property type="match status" value="1"/>
</dbReference>
<dbReference type="NCBIfam" id="NF002874">
    <property type="entry name" value="PRK03244.1"/>
    <property type="match status" value="1"/>
</dbReference>
<evidence type="ECO:0000256" key="6">
    <source>
        <dbReference type="HAMAP-Rule" id="MF_01107"/>
    </source>
</evidence>
<evidence type="ECO:0000313" key="7">
    <source>
        <dbReference type="EMBL" id="GAA4536654.1"/>
    </source>
</evidence>
<dbReference type="EC" id="2.6.1.11" evidence="6"/>
<keyword evidence="4 6" id="KW-0808">Transferase</keyword>
<keyword evidence="8" id="KW-1185">Reference proteome</keyword>
<gene>
    <name evidence="6" type="primary">argD</name>
    <name evidence="7" type="ORF">GCM10023161_11990</name>
</gene>
<keyword evidence="5 6" id="KW-0663">Pyridoxal phosphate</keyword>
<comment type="subcellular location">
    <subcellularLocation>
        <location evidence="6">Cytoplasm</location>
    </subcellularLocation>
</comment>
<comment type="catalytic activity">
    <reaction evidence="6">
        <text>N(2)-acetyl-L-ornithine + 2-oxoglutarate = N-acetyl-L-glutamate 5-semialdehyde + L-glutamate</text>
        <dbReference type="Rhea" id="RHEA:18049"/>
        <dbReference type="ChEBI" id="CHEBI:16810"/>
        <dbReference type="ChEBI" id="CHEBI:29123"/>
        <dbReference type="ChEBI" id="CHEBI:29985"/>
        <dbReference type="ChEBI" id="CHEBI:57805"/>
        <dbReference type="EC" id="2.6.1.11"/>
    </reaction>
</comment>
<dbReference type="Proteomes" id="UP001501417">
    <property type="component" value="Unassembled WGS sequence"/>
</dbReference>
<proteinExistence type="inferred from homology"/>
<comment type="caution">
    <text evidence="7">The sequence shown here is derived from an EMBL/GenBank/DDBJ whole genome shotgun (WGS) entry which is preliminary data.</text>
</comment>
<comment type="miscellaneous">
    <text evidence="6">May also have succinyldiaminopimelate aminotransferase activity, thus carrying out the corresponding step in lysine biosynthesis.</text>
</comment>
<dbReference type="InterPro" id="IPR005814">
    <property type="entry name" value="Aminotrans_3"/>
</dbReference>
<feature type="binding site" evidence="6">
    <location>
        <position position="281"/>
    </location>
    <ligand>
        <name>pyridoxal 5'-phosphate</name>
        <dbReference type="ChEBI" id="CHEBI:597326"/>
    </ligand>
</feature>
<dbReference type="EMBL" id="BAABGF010000016">
    <property type="protein sequence ID" value="GAA4536654.1"/>
    <property type="molecule type" value="Genomic_DNA"/>
</dbReference>
<evidence type="ECO:0000256" key="3">
    <source>
        <dbReference type="ARBA" id="ARBA00022605"/>
    </source>
</evidence>
<comment type="subunit">
    <text evidence="6">Homodimer.</text>
</comment>
<organism evidence="7 8">
    <name type="scientific">Mycobacterium paraffinicum</name>
    <dbReference type="NCBI Taxonomy" id="53378"/>
    <lineage>
        <taxon>Bacteria</taxon>
        <taxon>Bacillati</taxon>
        <taxon>Actinomycetota</taxon>
        <taxon>Actinomycetes</taxon>
        <taxon>Mycobacteriales</taxon>
        <taxon>Mycobacteriaceae</taxon>
        <taxon>Mycobacterium</taxon>
    </lineage>
</organism>
<evidence type="ECO:0000256" key="5">
    <source>
        <dbReference type="ARBA" id="ARBA00022898"/>
    </source>
</evidence>
<evidence type="ECO:0000313" key="8">
    <source>
        <dbReference type="Proteomes" id="UP001501417"/>
    </source>
</evidence>
<feature type="binding site" evidence="6">
    <location>
        <begin position="223"/>
        <end position="226"/>
    </location>
    <ligand>
        <name>pyridoxal 5'-phosphate</name>
        <dbReference type="ChEBI" id="CHEBI:597326"/>
    </ligand>
</feature>
<dbReference type="NCBIfam" id="TIGR00707">
    <property type="entry name" value="argD"/>
    <property type="match status" value="1"/>
</dbReference>
<dbReference type="Gene3D" id="3.40.640.10">
    <property type="entry name" value="Type I PLP-dependent aspartate aminotransferase-like (Major domain)"/>
    <property type="match status" value="1"/>
</dbReference>
<dbReference type="PANTHER" id="PTHR11986:SF79">
    <property type="entry name" value="ACETYLORNITHINE AMINOTRANSFERASE, MITOCHONDRIAL"/>
    <property type="match status" value="1"/>
</dbReference>
<dbReference type="NCBIfam" id="NF002325">
    <property type="entry name" value="PRK01278.1"/>
    <property type="match status" value="1"/>
</dbReference>
<keyword evidence="1 6" id="KW-0055">Arginine biosynthesis</keyword>